<dbReference type="RefSeq" id="WP_077925637.1">
    <property type="nucleotide sequence ID" value="NZ_BAABKE010000005.1"/>
</dbReference>
<evidence type="ECO:0000256" key="5">
    <source>
        <dbReference type="ARBA" id="ARBA00022917"/>
    </source>
</evidence>
<keyword evidence="5 8" id="KW-0648">Protein biosynthesis</keyword>
<dbReference type="EMBL" id="BAABKE010000005">
    <property type="protein sequence ID" value="GAA5101623.1"/>
    <property type="molecule type" value="Genomic_DNA"/>
</dbReference>
<comment type="cofactor">
    <cofactor evidence="1 8">
        <name>pyridoxal 5'-phosphate</name>
        <dbReference type="ChEBI" id="CHEBI:597326"/>
    </cofactor>
</comment>
<name>A0ABP9MTZ2_9GAMM</name>
<comment type="caution">
    <text evidence="9">The sequence shown here is derived from an EMBL/GenBank/DDBJ whole genome shotgun (WGS) entry which is preliminary data.</text>
</comment>
<sequence>MQLSNIIQVGKLLDRPEFATYITILGRPIVSEIIRSTIDQYKNQIMETQHSVDLDELTSQITQQLHFVMYEKTQPVINGTGILVHTNLGRSPIHQDIWDQAGETVCRYSNLEFSLIDGKRGNRMGMLNRVIRAYFGAEDNIIVNNNAAAVHLILKTFAIGKEVIISRSEQVQIGGGFRIPDILEESGAIMKEIGTTNITTLDDYLNAITENTAMVLLVHQSNYFIEGFTEQVDPKELRKHLPEHVMLVVDQGSGNQSPLLRDETTVSYYEKLGADIISFSGDKMMGGPQSGIIIGKQEYIQKIKKHPMMRVFRPGKETYALLETLLITQMNDKNSTVNRTEWALKQPLSWHKSLAEELAQKIGHNVKVIKSEFLVGGGTTPKAKYPTYALEIQSKQSADDLLTFLREQPTAIIGVIHQGKVLIYPISLLSSEYDYVAQVLAELKDAQ</sequence>
<dbReference type="NCBIfam" id="TIGR00474">
    <property type="entry name" value="selA"/>
    <property type="match status" value="1"/>
</dbReference>
<dbReference type="SUPFAM" id="SSF53383">
    <property type="entry name" value="PLP-dependent transferases"/>
    <property type="match status" value="1"/>
</dbReference>
<evidence type="ECO:0000313" key="9">
    <source>
        <dbReference type="EMBL" id="GAA5101623.1"/>
    </source>
</evidence>
<keyword evidence="6 8" id="KW-0711">Selenium</keyword>
<dbReference type="Pfam" id="PF03841">
    <property type="entry name" value="SelA"/>
    <property type="match status" value="1"/>
</dbReference>
<dbReference type="Gene3D" id="3.90.1150.180">
    <property type="match status" value="1"/>
</dbReference>
<reference evidence="10" key="1">
    <citation type="journal article" date="2019" name="Int. J. Syst. Evol. Microbiol.">
        <title>The Global Catalogue of Microorganisms (GCM) 10K type strain sequencing project: providing services to taxonomists for standard genome sequencing and annotation.</title>
        <authorList>
            <consortium name="The Broad Institute Genomics Platform"/>
            <consortium name="The Broad Institute Genome Sequencing Center for Infectious Disease"/>
            <person name="Wu L."/>
            <person name="Ma J."/>
        </authorList>
    </citation>
    <scope>NUCLEOTIDE SEQUENCE [LARGE SCALE GENOMIC DNA]</scope>
    <source>
        <strain evidence="10">JCM 18424</strain>
    </source>
</reference>
<organism evidence="9 10">
    <name type="scientific">Wohlfahrtiimonas larvae</name>
    <dbReference type="NCBI Taxonomy" id="1157986"/>
    <lineage>
        <taxon>Bacteria</taxon>
        <taxon>Pseudomonadati</taxon>
        <taxon>Pseudomonadota</taxon>
        <taxon>Gammaproteobacteria</taxon>
        <taxon>Cardiobacteriales</taxon>
        <taxon>Ignatzschineriaceae</taxon>
        <taxon>Wohlfahrtiimonas</taxon>
    </lineage>
</organism>
<dbReference type="Proteomes" id="UP001500631">
    <property type="component" value="Unassembled WGS sequence"/>
</dbReference>
<dbReference type="HAMAP" id="MF_00423">
    <property type="entry name" value="SelA"/>
    <property type="match status" value="1"/>
</dbReference>
<comment type="function">
    <text evidence="8">Converts seryl-tRNA(Sec) to selenocysteinyl-tRNA(Sec) required for selenoprotein biosynthesis.</text>
</comment>
<comment type="pathway">
    <text evidence="8">Aminoacyl-tRNA biosynthesis; selenocysteinyl-tRNA(Sec) biosynthesis; selenocysteinyl-tRNA(Sec) from L-seryl-tRNA(Sec) (bacterial route): step 1/1.</text>
</comment>
<dbReference type="InterPro" id="IPR018319">
    <property type="entry name" value="SelA-like"/>
</dbReference>
<dbReference type="InterPro" id="IPR004534">
    <property type="entry name" value="SelA_trans"/>
</dbReference>
<keyword evidence="4 8" id="KW-0663">Pyridoxal phosphate</keyword>
<dbReference type="Gene3D" id="3.40.640.10">
    <property type="entry name" value="Type I PLP-dependent aspartate aminotransferase-like (Major domain)"/>
    <property type="match status" value="1"/>
</dbReference>
<dbReference type="GO" id="GO:0016740">
    <property type="term" value="F:transferase activity"/>
    <property type="evidence" value="ECO:0007669"/>
    <property type="project" value="UniProtKB-KW"/>
</dbReference>
<evidence type="ECO:0000256" key="1">
    <source>
        <dbReference type="ARBA" id="ARBA00001933"/>
    </source>
</evidence>
<evidence type="ECO:0000313" key="10">
    <source>
        <dbReference type="Proteomes" id="UP001500631"/>
    </source>
</evidence>
<evidence type="ECO:0000256" key="7">
    <source>
        <dbReference type="ARBA" id="ARBA00044507"/>
    </source>
</evidence>
<feature type="modified residue" description="N6-(pyridoxal phosphate)lysine" evidence="8">
    <location>
        <position position="283"/>
    </location>
</feature>
<dbReference type="InterPro" id="IPR015421">
    <property type="entry name" value="PyrdxlP-dep_Trfase_major"/>
</dbReference>
<gene>
    <name evidence="8 9" type="primary">selA</name>
    <name evidence="9" type="ORF">GCM10023338_17990</name>
</gene>
<evidence type="ECO:0000256" key="4">
    <source>
        <dbReference type="ARBA" id="ARBA00022898"/>
    </source>
</evidence>
<keyword evidence="10" id="KW-1185">Reference proteome</keyword>
<dbReference type="InterPro" id="IPR015424">
    <property type="entry name" value="PyrdxlP-dep_Trfase"/>
</dbReference>
<comment type="similarity">
    <text evidence="7 8">Belongs to the SelA family.</text>
</comment>
<keyword evidence="2 8" id="KW-0963">Cytoplasm</keyword>
<dbReference type="PANTHER" id="PTHR32328">
    <property type="entry name" value="L-SERYL-TRNA(SEC) SELENIUM TRANSFERASE"/>
    <property type="match status" value="1"/>
</dbReference>
<protein>
    <recommendedName>
        <fullName evidence="8">L-seryl-tRNA(Sec) selenium transferase</fullName>
        <ecNumber evidence="8">2.9.1.1</ecNumber>
    </recommendedName>
    <alternativeName>
        <fullName evidence="8">Selenocysteine synthase</fullName>
        <shortName evidence="8">Sec synthase</shortName>
    </alternativeName>
    <alternativeName>
        <fullName evidence="8">Selenocysteinyl-tRNA(Sec) synthase</fullName>
    </alternativeName>
</protein>
<comment type="subcellular location">
    <subcellularLocation>
        <location evidence="8">Cytoplasm</location>
    </subcellularLocation>
</comment>
<proteinExistence type="inferred from homology"/>
<evidence type="ECO:0000256" key="2">
    <source>
        <dbReference type="ARBA" id="ARBA00022490"/>
    </source>
</evidence>
<dbReference type="PANTHER" id="PTHR32328:SF0">
    <property type="entry name" value="L-SERYL-TRNA(SEC) SELENIUM TRANSFERASE"/>
    <property type="match status" value="1"/>
</dbReference>
<accession>A0ABP9MTZ2</accession>
<evidence type="ECO:0000256" key="8">
    <source>
        <dbReference type="HAMAP-Rule" id="MF_00423"/>
    </source>
</evidence>
<evidence type="ECO:0000256" key="3">
    <source>
        <dbReference type="ARBA" id="ARBA00022679"/>
    </source>
</evidence>
<dbReference type="EC" id="2.9.1.1" evidence="8"/>
<evidence type="ECO:0000256" key="6">
    <source>
        <dbReference type="ARBA" id="ARBA00023266"/>
    </source>
</evidence>
<keyword evidence="3 8" id="KW-0808">Transferase</keyword>
<comment type="catalytic activity">
    <reaction evidence="8">
        <text>L-seryl-tRNA(Sec) + selenophosphate + H(+) = L-selenocysteinyl-tRNA(Sec) + phosphate</text>
        <dbReference type="Rhea" id="RHEA:22728"/>
        <dbReference type="Rhea" id="RHEA-COMP:9742"/>
        <dbReference type="Rhea" id="RHEA-COMP:9743"/>
        <dbReference type="ChEBI" id="CHEBI:15378"/>
        <dbReference type="ChEBI" id="CHEBI:16144"/>
        <dbReference type="ChEBI" id="CHEBI:43474"/>
        <dbReference type="ChEBI" id="CHEBI:78533"/>
        <dbReference type="ChEBI" id="CHEBI:78573"/>
        <dbReference type="EC" id="2.9.1.1"/>
    </reaction>
</comment>